<keyword evidence="3" id="KW-1185">Reference proteome</keyword>
<feature type="region of interest" description="Disordered" evidence="1">
    <location>
        <begin position="32"/>
        <end position="56"/>
    </location>
</feature>
<feature type="compositionally biased region" description="Low complexity" evidence="1">
    <location>
        <begin position="154"/>
        <end position="164"/>
    </location>
</feature>
<dbReference type="AlphaFoldDB" id="A0AAD6SSH5"/>
<gene>
    <name evidence="2" type="ORF">C8F04DRAFT_1106050</name>
</gene>
<name>A0AAD6SSH5_9AGAR</name>
<accession>A0AAD6SSH5</accession>
<evidence type="ECO:0000313" key="3">
    <source>
        <dbReference type="Proteomes" id="UP001218188"/>
    </source>
</evidence>
<feature type="region of interest" description="Disordered" evidence="1">
    <location>
        <begin position="71"/>
        <end position="99"/>
    </location>
</feature>
<evidence type="ECO:0000313" key="2">
    <source>
        <dbReference type="EMBL" id="KAJ7032879.1"/>
    </source>
</evidence>
<evidence type="ECO:0000256" key="1">
    <source>
        <dbReference type="SAM" id="MobiDB-lite"/>
    </source>
</evidence>
<sequence>MQDYPQFGSAPLLAPQGVRTFCPLPSWEQHTELQDPNLWPETPSKDTSSRTSMAAPPWPCYNQQYYRPKPLPPTFEGRLDAPRRLHHTPPTRPSSTLEHSLRSPIFHVPTAEEIAAHLDAAEELCRQRALETQFQPALESPFPRVFVPSPPLNNSPSSEPVHPSSPTPRDRSHTPFRIIPSLPVRFPMLFGPDVEFEAEDADVSDGTFSDIDMLTDSEGDECSCDEDTLGTEADGEREDGDMEDCVDEWINDEEDADDEAEVFFDAESELEI</sequence>
<feature type="region of interest" description="Disordered" evidence="1">
    <location>
        <begin position="141"/>
        <end position="174"/>
    </location>
</feature>
<comment type="caution">
    <text evidence="2">The sequence shown here is derived from an EMBL/GenBank/DDBJ whole genome shotgun (WGS) entry which is preliminary data.</text>
</comment>
<dbReference type="EMBL" id="JARJCM010000069">
    <property type="protein sequence ID" value="KAJ7032879.1"/>
    <property type="molecule type" value="Genomic_DNA"/>
</dbReference>
<feature type="region of interest" description="Disordered" evidence="1">
    <location>
        <begin position="217"/>
        <end position="241"/>
    </location>
</feature>
<protein>
    <submittedName>
        <fullName evidence="2">Uncharacterized protein</fullName>
    </submittedName>
</protein>
<proteinExistence type="predicted"/>
<reference evidence="2" key="1">
    <citation type="submission" date="2023-03" db="EMBL/GenBank/DDBJ databases">
        <title>Massive genome expansion in bonnet fungi (Mycena s.s.) driven by repeated elements and novel gene families across ecological guilds.</title>
        <authorList>
            <consortium name="Lawrence Berkeley National Laboratory"/>
            <person name="Harder C.B."/>
            <person name="Miyauchi S."/>
            <person name="Viragh M."/>
            <person name="Kuo A."/>
            <person name="Thoen E."/>
            <person name="Andreopoulos B."/>
            <person name="Lu D."/>
            <person name="Skrede I."/>
            <person name="Drula E."/>
            <person name="Henrissat B."/>
            <person name="Morin E."/>
            <person name="Kohler A."/>
            <person name="Barry K."/>
            <person name="LaButti K."/>
            <person name="Morin E."/>
            <person name="Salamov A."/>
            <person name="Lipzen A."/>
            <person name="Mereny Z."/>
            <person name="Hegedus B."/>
            <person name="Baldrian P."/>
            <person name="Stursova M."/>
            <person name="Weitz H."/>
            <person name="Taylor A."/>
            <person name="Grigoriev I.V."/>
            <person name="Nagy L.G."/>
            <person name="Martin F."/>
            <person name="Kauserud H."/>
        </authorList>
    </citation>
    <scope>NUCLEOTIDE SEQUENCE</scope>
    <source>
        <strain evidence="2">CBHHK200</strain>
    </source>
</reference>
<organism evidence="2 3">
    <name type="scientific">Mycena alexandri</name>
    <dbReference type="NCBI Taxonomy" id="1745969"/>
    <lineage>
        <taxon>Eukaryota</taxon>
        <taxon>Fungi</taxon>
        <taxon>Dikarya</taxon>
        <taxon>Basidiomycota</taxon>
        <taxon>Agaricomycotina</taxon>
        <taxon>Agaricomycetes</taxon>
        <taxon>Agaricomycetidae</taxon>
        <taxon>Agaricales</taxon>
        <taxon>Marasmiineae</taxon>
        <taxon>Mycenaceae</taxon>
        <taxon>Mycena</taxon>
    </lineage>
</organism>
<dbReference type="Proteomes" id="UP001218188">
    <property type="component" value="Unassembled WGS sequence"/>
</dbReference>